<evidence type="ECO:0000313" key="2">
    <source>
        <dbReference type="Proteomes" id="UP000247681"/>
    </source>
</evidence>
<dbReference type="Proteomes" id="UP000247681">
    <property type="component" value="Unassembled WGS sequence"/>
</dbReference>
<name>A0A2V4BX44_9FLAO</name>
<organism evidence="1 2">
    <name type="scientific">Flavobacterium hydrophilum</name>
    <dbReference type="NCBI Taxonomy" id="2211445"/>
    <lineage>
        <taxon>Bacteria</taxon>
        <taxon>Pseudomonadati</taxon>
        <taxon>Bacteroidota</taxon>
        <taxon>Flavobacteriia</taxon>
        <taxon>Flavobacteriales</taxon>
        <taxon>Flavobacteriaceae</taxon>
        <taxon>Flavobacterium</taxon>
    </lineage>
</organism>
<proteinExistence type="predicted"/>
<reference evidence="1 2" key="1">
    <citation type="submission" date="2018-05" db="EMBL/GenBank/DDBJ databases">
        <title>Flavobacterium sp. strain IMCC34758, incomplete genome.</title>
        <authorList>
            <person name="Joung Y."/>
        </authorList>
    </citation>
    <scope>NUCLEOTIDE SEQUENCE [LARGE SCALE GENOMIC DNA]</scope>
    <source>
        <strain evidence="1 2">IMCC34758</strain>
    </source>
</reference>
<sequence length="96" mass="11761">MFEAMTFIVPLVLLVFQRHNIENENCRLTAISIIKAWLEQTERCFFDKQQLIKFYQCILSILYIWHTENHVSYIRRELNTSVELYFLKFRCYVKAF</sequence>
<protein>
    <submittedName>
        <fullName evidence="1">Uncharacterized protein</fullName>
    </submittedName>
</protein>
<dbReference type="EMBL" id="QJHL01000007">
    <property type="protein sequence ID" value="PXY43202.1"/>
    <property type="molecule type" value="Genomic_DNA"/>
</dbReference>
<accession>A0A2V4BX44</accession>
<keyword evidence="2" id="KW-1185">Reference proteome</keyword>
<gene>
    <name evidence="1" type="ORF">DMB68_21175</name>
</gene>
<evidence type="ECO:0000313" key="1">
    <source>
        <dbReference type="EMBL" id="PXY43202.1"/>
    </source>
</evidence>
<dbReference type="AlphaFoldDB" id="A0A2V4BX44"/>
<comment type="caution">
    <text evidence="1">The sequence shown here is derived from an EMBL/GenBank/DDBJ whole genome shotgun (WGS) entry which is preliminary data.</text>
</comment>